<keyword evidence="2" id="KW-1185">Reference proteome</keyword>
<sequence>MAQHNIQSDPAGDGQISTFERDLLAHEQRILIRDQATRFRAYNLPDPLCYDGKPAPIWRELADPCLEDVYWMTWQLLSGKRFDAFRPGSGFGIKMRSVASGRPSWLSVTHMLNEFQGR</sequence>
<reference evidence="1" key="1">
    <citation type="submission" date="2023-06" db="EMBL/GenBank/DDBJ databases">
        <title>Genome-scale phylogeny and comparative genomics of the fungal order Sordariales.</title>
        <authorList>
            <consortium name="Lawrence Berkeley National Laboratory"/>
            <person name="Hensen N."/>
            <person name="Bonometti L."/>
            <person name="Westerberg I."/>
            <person name="Brannstrom I.O."/>
            <person name="Guillou S."/>
            <person name="Cros-Aarteil S."/>
            <person name="Calhoun S."/>
            <person name="Haridas S."/>
            <person name="Kuo A."/>
            <person name="Mondo S."/>
            <person name="Pangilinan J."/>
            <person name="Riley R."/>
            <person name="LaButti K."/>
            <person name="Andreopoulos B."/>
            <person name="Lipzen A."/>
            <person name="Chen C."/>
            <person name="Yanf M."/>
            <person name="Daum C."/>
            <person name="Ng V."/>
            <person name="Clum A."/>
            <person name="Steindorff A."/>
            <person name="Ohm R."/>
            <person name="Martin F."/>
            <person name="Silar P."/>
            <person name="Natvig D."/>
            <person name="Lalanne C."/>
            <person name="Gautier V."/>
            <person name="Ament-velasquez S.L."/>
            <person name="Kruys A."/>
            <person name="Hutchinson M.I."/>
            <person name="Powell A.J."/>
            <person name="Barry K."/>
            <person name="Miller A.N."/>
            <person name="Grigoriev I.V."/>
            <person name="Debuchy R."/>
            <person name="Gladieux P."/>
            <person name="Thoren M.H."/>
            <person name="Johannesson H."/>
        </authorList>
    </citation>
    <scope>NUCLEOTIDE SEQUENCE</scope>
    <source>
        <strain evidence="1">SMH3391-2</strain>
    </source>
</reference>
<dbReference type="EMBL" id="JAULSR010000001">
    <property type="protein sequence ID" value="KAK0636009.1"/>
    <property type="molecule type" value="Genomic_DNA"/>
</dbReference>
<comment type="caution">
    <text evidence="1">The sequence shown here is derived from an EMBL/GenBank/DDBJ whole genome shotgun (WGS) entry which is preliminary data.</text>
</comment>
<evidence type="ECO:0000313" key="1">
    <source>
        <dbReference type="EMBL" id="KAK0636009.1"/>
    </source>
</evidence>
<organism evidence="1 2">
    <name type="scientific">Bombardia bombarda</name>
    <dbReference type="NCBI Taxonomy" id="252184"/>
    <lineage>
        <taxon>Eukaryota</taxon>
        <taxon>Fungi</taxon>
        <taxon>Dikarya</taxon>
        <taxon>Ascomycota</taxon>
        <taxon>Pezizomycotina</taxon>
        <taxon>Sordariomycetes</taxon>
        <taxon>Sordariomycetidae</taxon>
        <taxon>Sordariales</taxon>
        <taxon>Lasiosphaeriaceae</taxon>
        <taxon>Bombardia</taxon>
    </lineage>
</organism>
<proteinExistence type="predicted"/>
<accession>A0AA39XLA6</accession>
<dbReference type="AlphaFoldDB" id="A0AA39XLA6"/>
<protein>
    <submittedName>
        <fullName evidence="1">Uncharacterized protein</fullName>
    </submittedName>
</protein>
<name>A0AA39XLA6_9PEZI</name>
<dbReference type="Proteomes" id="UP001174934">
    <property type="component" value="Unassembled WGS sequence"/>
</dbReference>
<gene>
    <name evidence="1" type="ORF">B0T17DRAFT_612802</name>
</gene>
<evidence type="ECO:0000313" key="2">
    <source>
        <dbReference type="Proteomes" id="UP001174934"/>
    </source>
</evidence>